<dbReference type="PANTHER" id="PTHR20935">
    <property type="entry name" value="PHOSPHOGLYCERATE MUTASE-RELATED"/>
    <property type="match status" value="1"/>
</dbReference>
<reference evidence="2 3" key="1">
    <citation type="submission" date="2018-09" db="EMBL/GenBank/DDBJ databases">
        <title>Phylogeny of the Shewanellaceae, and recommendation for two new genera, Pseudoshewanella and Parashewanella.</title>
        <authorList>
            <person name="Wang G."/>
        </authorList>
    </citation>
    <scope>NUCLEOTIDE SEQUENCE [LARGE SCALE GENOMIC DNA]</scope>
    <source>
        <strain evidence="2 3">KCTC 22492</strain>
    </source>
</reference>
<dbReference type="Proteomes" id="UP000273022">
    <property type="component" value="Unassembled WGS sequence"/>
</dbReference>
<accession>A0A3A6U541</accession>
<dbReference type="OrthoDB" id="92610at2"/>
<keyword evidence="3" id="KW-1185">Reference proteome</keyword>
<dbReference type="Gene3D" id="3.40.50.1240">
    <property type="entry name" value="Phosphoglycerate mutase-like"/>
    <property type="match status" value="1"/>
</dbReference>
<dbReference type="SUPFAM" id="SSF53254">
    <property type="entry name" value="Phosphoglycerate mutase-like"/>
    <property type="match status" value="1"/>
</dbReference>
<dbReference type="CDD" id="cd07067">
    <property type="entry name" value="HP_PGM_like"/>
    <property type="match status" value="1"/>
</dbReference>
<dbReference type="InterPro" id="IPR013078">
    <property type="entry name" value="His_Pase_superF_clade-1"/>
</dbReference>
<dbReference type="GO" id="GO:0005737">
    <property type="term" value="C:cytoplasm"/>
    <property type="evidence" value="ECO:0007669"/>
    <property type="project" value="InterPro"/>
</dbReference>
<name>A0A3A6U541_9GAMM</name>
<keyword evidence="1" id="KW-0378">Hydrolase</keyword>
<dbReference type="InterPro" id="IPR029033">
    <property type="entry name" value="His_PPase_superfam"/>
</dbReference>
<dbReference type="NCBIfam" id="TIGR00249">
    <property type="entry name" value="sixA"/>
    <property type="match status" value="1"/>
</dbReference>
<protein>
    <submittedName>
        <fullName evidence="2">Phosphohistidine phosphatase SixA</fullName>
    </submittedName>
</protein>
<dbReference type="GO" id="GO:0101006">
    <property type="term" value="F:protein histidine phosphatase activity"/>
    <property type="evidence" value="ECO:0007669"/>
    <property type="project" value="InterPro"/>
</dbReference>
<sequence length="155" mass="17112">MQLFLMRHGEASFEANSDKERILTSLGQQQAAQMSSTLTQYASEFDLVLLSPYIRVQQTWAQVSQIFLTSSNVHILDDLIPSADPKQTAVVIQAYAEQFEAKKVLVIAHMPLLGYLVSEMVAGTEPPLFATAGVSLIDFSTGSAEYVWQQSPLTK</sequence>
<dbReference type="InterPro" id="IPR004449">
    <property type="entry name" value="SixA"/>
</dbReference>
<dbReference type="RefSeq" id="WP_121851986.1">
    <property type="nucleotide sequence ID" value="NZ_CP037952.1"/>
</dbReference>
<dbReference type="EMBL" id="QYYH01000007">
    <property type="protein sequence ID" value="RJY19150.1"/>
    <property type="molecule type" value="Genomic_DNA"/>
</dbReference>
<dbReference type="Pfam" id="PF00300">
    <property type="entry name" value="His_Phos_1"/>
    <property type="match status" value="1"/>
</dbReference>
<evidence type="ECO:0000313" key="3">
    <source>
        <dbReference type="Proteomes" id="UP000273022"/>
    </source>
</evidence>
<organism evidence="2 3">
    <name type="scientific">Parashewanella spongiae</name>
    <dbReference type="NCBI Taxonomy" id="342950"/>
    <lineage>
        <taxon>Bacteria</taxon>
        <taxon>Pseudomonadati</taxon>
        <taxon>Pseudomonadota</taxon>
        <taxon>Gammaproteobacteria</taxon>
        <taxon>Alteromonadales</taxon>
        <taxon>Shewanellaceae</taxon>
        <taxon>Parashewanella</taxon>
    </lineage>
</organism>
<proteinExistence type="predicted"/>
<evidence type="ECO:0000313" key="2">
    <source>
        <dbReference type="EMBL" id="RJY19150.1"/>
    </source>
</evidence>
<comment type="caution">
    <text evidence="2">The sequence shown here is derived from an EMBL/GenBank/DDBJ whole genome shotgun (WGS) entry which is preliminary data.</text>
</comment>
<dbReference type="AlphaFoldDB" id="A0A3A6U541"/>
<dbReference type="InterPro" id="IPR051021">
    <property type="entry name" value="Mito_Ser/Thr_phosphatase"/>
</dbReference>
<evidence type="ECO:0000256" key="1">
    <source>
        <dbReference type="ARBA" id="ARBA00022801"/>
    </source>
</evidence>
<gene>
    <name evidence="2" type="primary">sixA</name>
    <name evidence="2" type="ORF">D5R81_02010</name>
</gene>